<name>A0AAV5MAT4_9ROSI</name>
<dbReference type="EMBL" id="BPVZ01000200">
    <property type="protein sequence ID" value="GKV45978.1"/>
    <property type="molecule type" value="Genomic_DNA"/>
</dbReference>
<proteinExistence type="predicted"/>
<comment type="caution">
    <text evidence="1">The sequence shown here is derived from an EMBL/GenBank/DDBJ whole genome shotgun (WGS) entry which is preliminary data.</text>
</comment>
<evidence type="ECO:0000313" key="1">
    <source>
        <dbReference type="EMBL" id="GKV45978.1"/>
    </source>
</evidence>
<sequence length="60" mass="6701">METFWFPAVQLHEDLPRQLEGLLPLFDCGSTLSSGDSECCQIAKKVQVLGAITHTQEHDE</sequence>
<protein>
    <submittedName>
        <fullName evidence="1">Uncharacterized protein</fullName>
    </submittedName>
</protein>
<reference evidence="1 2" key="1">
    <citation type="journal article" date="2021" name="Commun. Biol.">
        <title>The genome of Shorea leprosula (Dipterocarpaceae) highlights the ecological relevance of drought in aseasonal tropical rainforests.</title>
        <authorList>
            <person name="Ng K.K.S."/>
            <person name="Kobayashi M.J."/>
            <person name="Fawcett J.A."/>
            <person name="Hatakeyama M."/>
            <person name="Paape T."/>
            <person name="Ng C.H."/>
            <person name="Ang C.C."/>
            <person name="Tnah L.H."/>
            <person name="Lee C.T."/>
            <person name="Nishiyama T."/>
            <person name="Sese J."/>
            <person name="O'Brien M.J."/>
            <person name="Copetti D."/>
            <person name="Mohd Noor M.I."/>
            <person name="Ong R.C."/>
            <person name="Putra M."/>
            <person name="Sireger I.Z."/>
            <person name="Indrioko S."/>
            <person name="Kosugi Y."/>
            <person name="Izuno A."/>
            <person name="Isagi Y."/>
            <person name="Lee S.L."/>
            <person name="Shimizu K.K."/>
        </authorList>
    </citation>
    <scope>NUCLEOTIDE SEQUENCE [LARGE SCALE GENOMIC DNA]</scope>
    <source>
        <strain evidence="1">214</strain>
    </source>
</reference>
<dbReference type="Proteomes" id="UP001054252">
    <property type="component" value="Unassembled WGS sequence"/>
</dbReference>
<gene>
    <name evidence="1" type="ORF">SLEP1_g53003</name>
</gene>
<dbReference type="AlphaFoldDB" id="A0AAV5MAT4"/>
<keyword evidence="2" id="KW-1185">Reference proteome</keyword>
<evidence type="ECO:0000313" key="2">
    <source>
        <dbReference type="Proteomes" id="UP001054252"/>
    </source>
</evidence>
<organism evidence="1 2">
    <name type="scientific">Rubroshorea leprosula</name>
    <dbReference type="NCBI Taxonomy" id="152421"/>
    <lineage>
        <taxon>Eukaryota</taxon>
        <taxon>Viridiplantae</taxon>
        <taxon>Streptophyta</taxon>
        <taxon>Embryophyta</taxon>
        <taxon>Tracheophyta</taxon>
        <taxon>Spermatophyta</taxon>
        <taxon>Magnoliopsida</taxon>
        <taxon>eudicotyledons</taxon>
        <taxon>Gunneridae</taxon>
        <taxon>Pentapetalae</taxon>
        <taxon>rosids</taxon>
        <taxon>malvids</taxon>
        <taxon>Malvales</taxon>
        <taxon>Dipterocarpaceae</taxon>
        <taxon>Rubroshorea</taxon>
    </lineage>
</organism>
<accession>A0AAV5MAT4</accession>